<dbReference type="PANTHER" id="PTHR43267">
    <property type="entry name" value="TRNA THREONYLCARBAMOYLADENOSINE DEHYDRATASE"/>
    <property type="match status" value="1"/>
</dbReference>
<protein>
    <submittedName>
        <fullName evidence="2">tRNA cyclic N6-threonylcarbamoyladenosine(37) synthase TcdA</fullName>
    </submittedName>
</protein>
<dbReference type="GO" id="GO:0061503">
    <property type="term" value="F:tRNA threonylcarbamoyladenosine dehydratase"/>
    <property type="evidence" value="ECO:0007669"/>
    <property type="project" value="TreeGrafter"/>
</dbReference>
<evidence type="ECO:0000313" key="3">
    <source>
        <dbReference type="Proteomes" id="UP000230056"/>
    </source>
</evidence>
<name>A0A2D3NSC2_9FUSO</name>
<feature type="domain" description="THIF-type NAD/FAD binding fold" evidence="1">
    <location>
        <begin position="9"/>
        <end position="231"/>
    </location>
</feature>
<dbReference type="InterPro" id="IPR000594">
    <property type="entry name" value="ThiF_NAD_FAD-bd"/>
</dbReference>
<accession>A0A2D3NSC2</accession>
<dbReference type="Proteomes" id="UP000230056">
    <property type="component" value="Chromosome"/>
</dbReference>
<dbReference type="GO" id="GO:0008641">
    <property type="term" value="F:ubiquitin-like modifier activating enzyme activity"/>
    <property type="evidence" value="ECO:0007669"/>
    <property type="project" value="InterPro"/>
</dbReference>
<dbReference type="Gene3D" id="3.40.50.720">
    <property type="entry name" value="NAD(P)-binding Rossmann-like Domain"/>
    <property type="match status" value="1"/>
</dbReference>
<gene>
    <name evidence="2" type="ORF">CTM72_00275</name>
</gene>
<dbReference type="InterPro" id="IPR045886">
    <property type="entry name" value="ThiF/MoeB/HesA"/>
</dbReference>
<dbReference type="CDD" id="cd00755">
    <property type="entry name" value="YgdL_like"/>
    <property type="match status" value="1"/>
</dbReference>
<dbReference type="EMBL" id="CP024699">
    <property type="protein sequence ID" value="ATV58311.1"/>
    <property type="molecule type" value="Genomic_DNA"/>
</dbReference>
<evidence type="ECO:0000259" key="1">
    <source>
        <dbReference type="Pfam" id="PF00899"/>
    </source>
</evidence>
<dbReference type="GO" id="GO:0061504">
    <property type="term" value="P:cyclic threonylcarbamoyladenosine biosynthetic process"/>
    <property type="evidence" value="ECO:0007669"/>
    <property type="project" value="TreeGrafter"/>
</dbReference>
<dbReference type="AlphaFoldDB" id="A0A2D3NSC2"/>
<dbReference type="Pfam" id="PF00899">
    <property type="entry name" value="ThiF"/>
    <property type="match status" value="1"/>
</dbReference>
<reference evidence="2 3" key="1">
    <citation type="submission" date="2017-11" db="EMBL/GenBank/DDBJ databases">
        <title>Genome sequencing of Fusobacterium periodonticum KCOM 1261.</title>
        <authorList>
            <person name="Kook J.-K."/>
            <person name="Park S.-N."/>
            <person name="Lim Y.K."/>
        </authorList>
    </citation>
    <scope>NUCLEOTIDE SEQUENCE [LARGE SCALE GENOMIC DNA]</scope>
    <source>
        <strain evidence="2 3">KCOM 1261</strain>
    </source>
</reference>
<dbReference type="PANTHER" id="PTHR43267:SF1">
    <property type="entry name" value="TRNA THREONYLCARBAMOYLADENOSINE DEHYDRATASE"/>
    <property type="match status" value="1"/>
</dbReference>
<evidence type="ECO:0000313" key="2">
    <source>
        <dbReference type="EMBL" id="ATV58311.1"/>
    </source>
</evidence>
<dbReference type="InterPro" id="IPR035985">
    <property type="entry name" value="Ubiquitin-activating_enz"/>
</dbReference>
<organism evidence="2 3">
    <name type="scientific">Fusobacterium pseudoperiodonticum</name>
    <dbReference type="NCBI Taxonomy" id="2663009"/>
    <lineage>
        <taxon>Bacteria</taxon>
        <taxon>Fusobacteriati</taxon>
        <taxon>Fusobacteriota</taxon>
        <taxon>Fusobacteriia</taxon>
        <taxon>Fusobacteriales</taxon>
        <taxon>Fusobacteriaceae</taxon>
        <taxon>Fusobacterium</taxon>
    </lineage>
</organism>
<dbReference type="SUPFAM" id="SSF69572">
    <property type="entry name" value="Activating enzymes of the ubiquitin-like proteins"/>
    <property type="match status" value="1"/>
</dbReference>
<dbReference type="FunFam" id="3.40.50.720:FF:000141">
    <property type="entry name" value="tRNA threonylcarbamoyladenosine dehydratase"/>
    <property type="match status" value="1"/>
</dbReference>
<proteinExistence type="predicted"/>
<dbReference type="RefSeq" id="WP_100024069.1">
    <property type="nucleotide sequence ID" value="NZ_CP024699.1"/>
</dbReference>
<sequence>MFLQRTELLIGSENLEKLKNSNIIVFGLGGVGGAAVESLVRAGIGNLSIVDFDIVDKTNLNRQIITTQSTIGRAKVEVAKERILAINPEINLTVYHEKFLKENTDLFFKDKKYDYIVDAIDLVTAKLDLIEFATKSKTPIISCMGTGNKLDPSRFQVTDIKKTSVCPLAKVIRKELKNRRINKLKVVYSDEVPRKPLNLDGGREKFKNVGSISFVPPVAGMLLASAVIKDICEL</sequence>